<reference evidence="1 2" key="1">
    <citation type="submission" date="2019-08" db="EMBL/GenBank/DDBJ databases">
        <title>Bacillus genomes from the desert of Cuatro Cienegas, Coahuila.</title>
        <authorList>
            <person name="Olmedo-Alvarez G."/>
        </authorList>
    </citation>
    <scope>NUCLEOTIDE SEQUENCE [LARGE SCALE GENOMIC DNA]</scope>
    <source>
        <strain evidence="1 2">CH128b_4D</strain>
    </source>
</reference>
<dbReference type="AlphaFoldDB" id="A0A5D4MDI9"/>
<dbReference type="Proteomes" id="UP000325182">
    <property type="component" value="Unassembled WGS sequence"/>
</dbReference>
<comment type="caution">
    <text evidence="1">The sequence shown here is derived from an EMBL/GenBank/DDBJ whole genome shotgun (WGS) entry which is preliminary data.</text>
</comment>
<accession>A0A5D4MDI9</accession>
<evidence type="ECO:0000313" key="2">
    <source>
        <dbReference type="Proteomes" id="UP000325182"/>
    </source>
</evidence>
<sequence length="151" mass="17780">MNPKQVENLIYEYHWRRREVDRLENILYGSSVPMKSWGVAQYGIEAAMPKGSSGKSQYEFEMMDLREQRLFNRLEIFRDQVYAVEMIVGEIKDEVQLIIIDCMMEGMSYRSIAAHLGVSREKVRIDKNRMLSQICQNCHFLQDFLKGKTCV</sequence>
<dbReference type="InterPro" id="IPR013324">
    <property type="entry name" value="RNA_pol_sigma_r3/r4-like"/>
</dbReference>
<dbReference type="EMBL" id="VTEG01000007">
    <property type="protein sequence ID" value="TYR99085.1"/>
    <property type="molecule type" value="Genomic_DNA"/>
</dbReference>
<protein>
    <submittedName>
        <fullName evidence="1">Helix-turn-helix domain-containing protein</fullName>
    </submittedName>
</protein>
<organism evidence="1 2">
    <name type="scientific">Rossellomorea vietnamensis</name>
    <dbReference type="NCBI Taxonomy" id="218284"/>
    <lineage>
        <taxon>Bacteria</taxon>
        <taxon>Bacillati</taxon>
        <taxon>Bacillota</taxon>
        <taxon>Bacilli</taxon>
        <taxon>Bacillales</taxon>
        <taxon>Bacillaceae</taxon>
        <taxon>Rossellomorea</taxon>
    </lineage>
</organism>
<dbReference type="SUPFAM" id="SSF88659">
    <property type="entry name" value="Sigma3 and sigma4 domains of RNA polymerase sigma factors"/>
    <property type="match status" value="1"/>
</dbReference>
<name>A0A5D4MDI9_9BACI</name>
<dbReference type="RefSeq" id="WP_148954005.1">
    <property type="nucleotide sequence ID" value="NZ_VTEG01000007.1"/>
</dbReference>
<gene>
    <name evidence="1" type="ORF">FZC84_11965</name>
</gene>
<proteinExistence type="predicted"/>
<evidence type="ECO:0000313" key="1">
    <source>
        <dbReference type="EMBL" id="TYR99085.1"/>
    </source>
</evidence>